<dbReference type="SMART" id="SM00256">
    <property type="entry name" value="FBOX"/>
    <property type="match status" value="1"/>
</dbReference>
<name>A0AAD9WRI3_9ROSI</name>
<dbReference type="InterPro" id="IPR015915">
    <property type="entry name" value="Kelch-typ_b-propeller"/>
</dbReference>
<keyword evidence="1" id="KW-0880">Kelch repeat</keyword>
<comment type="caution">
    <text evidence="4">The sequence shown here is derived from an EMBL/GenBank/DDBJ whole genome shotgun (WGS) entry which is preliminary data.</text>
</comment>
<dbReference type="InterPro" id="IPR006652">
    <property type="entry name" value="Kelch_1"/>
</dbReference>
<keyword evidence="2" id="KW-0677">Repeat</keyword>
<dbReference type="SUPFAM" id="SSF117281">
    <property type="entry name" value="Kelch motif"/>
    <property type="match status" value="1"/>
</dbReference>
<evidence type="ECO:0000256" key="2">
    <source>
        <dbReference type="ARBA" id="ARBA00022737"/>
    </source>
</evidence>
<dbReference type="EMBL" id="JANJYI010000007">
    <property type="protein sequence ID" value="KAK2641024.1"/>
    <property type="molecule type" value="Genomic_DNA"/>
</dbReference>
<dbReference type="SUPFAM" id="SSF81383">
    <property type="entry name" value="F-box domain"/>
    <property type="match status" value="1"/>
</dbReference>
<feature type="domain" description="F-box" evidence="3">
    <location>
        <begin position="46"/>
        <end position="92"/>
    </location>
</feature>
<dbReference type="InterPro" id="IPR036047">
    <property type="entry name" value="F-box-like_dom_sf"/>
</dbReference>
<evidence type="ECO:0000313" key="5">
    <source>
        <dbReference type="Proteomes" id="UP001280121"/>
    </source>
</evidence>
<dbReference type="PROSITE" id="PS50181">
    <property type="entry name" value="FBOX"/>
    <property type="match status" value="1"/>
</dbReference>
<accession>A0AAD9WRI3</accession>
<dbReference type="Gene3D" id="1.20.1280.50">
    <property type="match status" value="1"/>
</dbReference>
<evidence type="ECO:0000313" key="4">
    <source>
        <dbReference type="EMBL" id="KAK2641024.1"/>
    </source>
</evidence>
<dbReference type="PANTHER" id="PTHR46344">
    <property type="entry name" value="OS02G0202900 PROTEIN"/>
    <property type="match status" value="1"/>
</dbReference>
<proteinExistence type="predicted"/>
<organism evidence="4 5">
    <name type="scientific">Dipteronia dyeriana</name>
    <dbReference type="NCBI Taxonomy" id="168575"/>
    <lineage>
        <taxon>Eukaryota</taxon>
        <taxon>Viridiplantae</taxon>
        <taxon>Streptophyta</taxon>
        <taxon>Embryophyta</taxon>
        <taxon>Tracheophyta</taxon>
        <taxon>Spermatophyta</taxon>
        <taxon>Magnoliopsida</taxon>
        <taxon>eudicotyledons</taxon>
        <taxon>Gunneridae</taxon>
        <taxon>Pentapetalae</taxon>
        <taxon>rosids</taxon>
        <taxon>malvids</taxon>
        <taxon>Sapindales</taxon>
        <taxon>Sapindaceae</taxon>
        <taxon>Hippocastanoideae</taxon>
        <taxon>Acereae</taxon>
        <taxon>Dipteronia</taxon>
    </lineage>
</organism>
<reference evidence="4" key="1">
    <citation type="journal article" date="2023" name="Plant J.">
        <title>Genome sequences and population genomics provide insights into the demographic history, inbreeding, and mutation load of two 'living fossil' tree species of Dipteronia.</title>
        <authorList>
            <person name="Feng Y."/>
            <person name="Comes H.P."/>
            <person name="Chen J."/>
            <person name="Zhu S."/>
            <person name="Lu R."/>
            <person name="Zhang X."/>
            <person name="Li P."/>
            <person name="Qiu J."/>
            <person name="Olsen K.M."/>
            <person name="Qiu Y."/>
        </authorList>
    </citation>
    <scope>NUCLEOTIDE SEQUENCE</scope>
    <source>
        <strain evidence="4">KIB01</strain>
    </source>
</reference>
<dbReference type="SMART" id="SM00612">
    <property type="entry name" value="Kelch"/>
    <property type="match status" value="1"/>
</dbReference>
<sequence length="424" mass="46925">MSESCSNSRHFSWLMKSCFPNSNPNQNYHTNIHQSITTTTTTTAAATDISSLPDDLLLECLSRVPSSSLPSLSLVSHRWSRLLLSPSFFHLRRHLHLLHHSLFALSSTTLQSATLLFDDDTTCSSWVLHPFPFLPLHSLSFANFQSFLSQARLSAIGPRIFIIGRNAMLRYDTWTRTLLSCSPMLFPRKKFASAVVSAKIYVTGGAYSTPTQSATVDEYDPETDTWRVVSHAPRVRYGCIGASVDGVFYVIGGLKMGGESAARAAGRREAHVLYASSMDLYDVEARAWLRSRALPGGGCVVGACASMGHVYILANHAVELSFWRFDARRKSRGFGEWSRIKSPPLPGQVRVDSRVKFSCVGIGDKVCLVQVMGCIDDLLRRSGRPLRGFKQSLVLVYNTDSGDWTRGPDLPDVIPRAACVHFQS</sequence>
<dbReference type="InterPro" id="IPR001810">
    <property type="entry name" value="F-box_dom"/>
</dbReference>
<evidence type="ECO:0000259" key="3">
    <source>
        <dbReference type="PROSITE" id="PS50181"/>
    </source>
</evidence>
<dbReference type="Pfam" id="PF01344">
    <property type="entry name" value="Kelch_1"/>
    <property type="match status" value="1"/>
</dbReference>
<dbReference type="Pfam" id="PF00646">
    <property type="entry name" value="F-box"/>
    <property type="match status" value="1"/>
</dbReference>
<gene>
    <name evidence="4" type="ORF">Ddye_022787</name>
</gene>
<dbReference type="PANTHER" id="PTHR46344:SF16">
    <property type="entry name" value="KELCH MOTIF FAMILY PROTEIN, EXPRESSED"/>
    <property type="match status" value="1"/>
</dbReference>
<dbReference type="AlphaFoldDB" id="A0AAD9WRI3"/>
<protein>
    <recommendedName>
        <fullName evidence="3">F-box domain-containing protein</fullName>
    </recommendedName>
</protein>
<dbReference type="Proteomes" id="UP001280121">
    <property type="component" value="Unassembled WGS sequence"/>
</dbReference>
<dbReference type="Gene3D" id="2.120.10.80">
    <property type="entry name" value="Kelch-type beta propeller"/>
    <property type="match status" value="1"/>
</dbReference>
<evidence type="ECO:0000256" key="1">
    <source>
        <dbReference type="ARBA" id="ARBA00022441"/>
    </source>
</evidence>
<keyword evidence="5" id="KW-1185">Reference proteome</keyword>